<evidence type="ECO:0000259" key="4">
    <source>
        <dbReference type="PROSITE" id="PS50043"/>
    </source>
</evidence>
<dbReference type="InterPro" id="IPR039420">
    <property type="entry name" value="WalR-like"/>
</dbReference>
<dbReference type="PRINTS" id="PR00038">
    <property type="entry name" value="HTHLUXR"/>
</dbReference>
<dbReference type="Gene3D" id="3.40.50.2300">
    <property type="match status" value="1"/>
</dbReference>
<keyword evidence="2" id="KW-0238">DNA-binding</keyword>
<accession>A0ABV5D583</accession>
<comment type="caution">
    <text evidence="6">The sequence shown here is derived from an EMBL/GenBank/DDBJ whole genome shotgun (WGS) entry which is preliminary data.</text>
</comment>
<dbReference type="PROSITE" id="PS50110">
    <property type="entry name" value="RESPONSE_REGULATORY"/>
    <property type="match status" value="1"/>
</dbReference>
<dbReference type="SUPFAM" id="SSF46894">
    <property type="entry name" value="C-terminal effector domain of the bipartite response regulators"/>
    <property type="match status" value="1"/>
</dbReference>
<dbReference type="Pfam" id="PF00196">
    <property type="entry name" value="GerE"/>
    <property type="match status" value="1"/>
</dbReference>
<dbReference type="InterPro" id="IPR058245">
    <property type="entry name" value="NreC/VraR/RcsB-like_REC"/>
</dbReference>
<feature type="domain" description="Response regulatory" evidence="5">
    <location>
        <begin position="26"/>
        <end position="142"/>
    </location>
</feature>
<reference evidence="6 7" key="1">
    <citation type="submission" date="2024-04" db="EMBL/GenBank/DDBJ databases">
        <title>Polymorphospora sp. isolated from Baiyangdian Lake in Xiong'an New Area.</title>
        <authorList>
            <person name="Zhang X."/>
            <person name="Liu J."/>
        </authorList>
    </citation>
    <scope>NUCLEOTIDE SEQUENCE [LARGE SCALE GENOMIC DNA]</scope>
    <source>
        <strain evidence="6 7">2-325</strain>
    </source>
</reference>
<sequence>MGVIPVHVSTDLPRMRRAAPDVGDISVLLADDHALFAEALQTRLSREPDLRPVRVAYNAEQVRARISRDHPAVLVLDMAFSNDSAVALAGFAREASPTTRVVMLTGVDAPNSVVSALQGGVRAWLPKTVKPEQLVRAIRGVTRGEAWVPPDVLGQVLNTLVGLEPQQADPLAVLTPREREVLQAMVDGFSRVQIAARLHLSTNTVRTHTQNMLSKLGVHSTLESVALALRSGMRATDH</sequence>
<protein>
    <submittedName>
        <fullName evidence="6">Response regulator transcription factor</fullName>
    </submittedName>
</protein>
<feature type="domain" description="HTH luxR-type" evidence="4">
    <location>
        <begin position="167"/>
        <end position="232"/>
    </location>
</feature>
<evidence type="ECO:0000313" key="6">
    <source>
        <dbReference type="EMBL" id="MFB6398148.1"/>
    </source>
</evidence>
<evidence type="ECO:0000256" key="2">
    <source>
        <dbReference type="ARBA" id="ARBA00023125"/>
    </source>
</evidence>
<evidence type="ECO:0000259" key="5">
    <source>
        <dbReference type="PROSITE" id="PS50110"/>
    </source>
</evidence>
<dbReference type="EMBL" id="JBCGDC010000205">
    <property type="protein sequence ID" value="MFB6398148.1"/>
    <property type="molecule type" value="Genomic_DNA"/>
</dbReference>
<evidence type="ECO:0000256" key="1">
    <source>
        <dbReference type="ARBA" id="ARBA00022553"/>
    </source>
</evidence>
<dbReference type="CDD" id="cd17535">
    <property type="entry name" value="REC_NarL-like"/>
    <property type="match status" value="1"/>
</dbReference>
<name>A0ABV5D583_9ACTN</name>
<dbReference type="PANTHER" id="PTHR43214">
    <property type="entry name" value="TWO-COMPONENT RESPONSE REGULATOR"/>
    <property type="match status" value="1"/>
</dbReference>
<organism evidence="6 7">
    <name type="scientific">Polymorphospora lycopeni</name>
    <dbReference type="NCBI Taxonomy" id="3140240"/>
    <lineage>
        <taxon>Bacteria</taxon>
        <taxon>Bacillati</taxon>
        <taxon>Actinomycetota</taxon>
        <taxon>Actinomycetes</taxon>
        <taxon>Micromonosporales</taxon>
        <taxon>Micromonosporaceae</taxon>
        <taxon>Polymorphospora</taxon>
    </lineage>
</organism>
<evidence type="ECO:0000256" key="3">
    <source>
        <dbReference type="PROSITE-ProRule" id="PRU00169"/>
    </source>
</evidence>
<keyword evidence="7" id="KW-1185">Reference proteome</keyword>
<dbReference type="SMART" id="SM00421">
    <property type="entry name" value="HTH_LUXR"/>
    <property type="match status" value="1"/>
</dbReference>
<keyword evidence="1 3" id="KW-0597">Phosphoprotein</keyword>
<feature type="modified residue" description="4-aspartylphosphate" evidence="3">
    <location>
        <position position="77"/>
    </location>
</feature>
<evidence type="ECO:0000313" key="7">
    <source>
        <dbReference type="Proteomes" id="UP001582793"/>
    </source>
</evidence>
<dbReference type="InterPro" id="IPR011006">
    <property type="entry name" value="CheY-like_superfamily"/>
</dbReference>
<proteinExistence type="predicted"/>
<dbReference type="CDD" id="cd06170">
    <property type="entry name" value="LuxR_C_like"/>
    <property type="match status" value="1"/>
</dbReference>
<dbReference type="Proteomes" id="UP001582793">
    <property type="component" value="Unassembled WGS sequence"/>
</dbReference>
<dbReference type="PROSITE" id="PS50043">
    <property type="entry name" value="HTH_LUXR_2"/>
    <property type="match status" value="1"/>
</dbReference>
<dbReference type="InterPro" id="IPR000792">
    <property type="entry name" value="Tscrpt_reg_LuxR_C"/>
</dbReference>
<dbReference type="SUPFAM" id="SSF52172">
    <property type="entry name" value="CheY-like"/>
    <property type="match status" value="1"/>
</dbReference>
<gene>
    <name evidence="6" type="ORF">AAFH96_34495</name>
</gene>
<dbReference type="Pfam" id="PF00072">
    <property type="entry name" value="Response_reg"/>
    <property type="match status" value="1"/>
</dbReference>
<dbReference type="InterPro" id="IPR016032">
    <property type="entry name" value="Sig_transdc_resp-reg_C-effctor"/>
</dbReference>
<dbReference type="RefSeq" id="WP_357542132.1">
    <property type="nucleotide sequence ID" value="NZ_JBCGDC010000205.1"/>
</dbReference>
<dbReference type="InterPro" id="IPR001789">
    <property type="entry name" value="Sig_transdc_resp-reg_receiver"/>
</dbReference>
<dbReference type="SMART" id="SM00448">
    <property type="entry name" value="REC"/>
    <property type="match status" value="1"/>
</dbReference>
<dbReference type="PANTHER" id="PTHR43214:SF42">
    <property type="entry name" value="TRANSCRIPTIONAL REGULATORY PROTEIN DESR"/>
    <property type="match status" value="1"/>
</dbReference>